<feature type="domain" description="UDP-N-acetylglucosamine 2-epimerase" evidence="1">
    <location>
        <begin position="28"/>
        <end position="370"/>
    </location>
</feature>
<accession>A0A0D8J2K1</accession>
<gene>
    <name evidence="2" type="ORF">TQ39_04240</name>
</gene>
<dbReference type="Pfam" id="PF02350">
    <property type="entry name" value="Epimerase_2"/>
    <property type="match status" value="1"/>
</dbReference>
<evidence type="ECO:0000313" key="2">
    <source>
        <dbReference type="EMBL" id="KJF40746.1"/>
    </source>
</evidence>
<dbReference type="RefSeq" id="WP_009325006.1">
    <property type="nucleotide sequence ID" value="NZ_CAUBPW010000016.1"/>
</dbReference>
<dbReference type="InterPro" id="IPR020004">
    <property type="entry name" value="UDP-GlcNAc_Epase"/>
</dbReference>
<keyword evidence="3" id="KW-1185">Reference proteome</keyword>
<dbReference type="Gene3D" id="3.40.50.2000">
    <property type="entry name" value="Glycogen Phosphorylase B"/>
    <property type="match status" value="2"/>
</dbReference>
<organism evidence="2 3">
    <name type="scientific">Ruthenibacterium lactatiformans</name>
    <dbReference type="NCBI Taxonomy" id="1550024"/>
    <lineage>
        <taxon>Bacteria</taxon>
        <taxon>Bacillati</taxon>
        <taxon>Bacillota</taxon>
        <taxon>Clostridia</taxon>
        <taxon>Eubacteriales</taxon>
        <taxon>Oscillospiraceae</taxon>
        <taxon>Ruthenibacterium</taxon>
    </lineage>
</organism>
<dbReference type="PANTHER" id="PTHR43174:SF3">
    <property type="entry name" value="UDP-N-ACETYLGLUCOSAMINE 2-EPIMERASE"/>
    <property type="match status" value="1"/>
</dbReference>
<dbReference type="GeneID" id="42855841"/>
<dbReference type="AlphaFoldDB" id="A0A0D8J2K1"/>
<evidence type="ECO:0000259" key="1">
    <source>
        <dbReference type="Pfam" id="PF02350"/>
    </source>
</evidence>
<name>A0A0D8J2K1_9FIRM</name>
<proteinExistence type="predicted"/>
<dbReference type="Proteomes" id="UP000032483">
    <property type="component" value="Unassembled WGS sequence"/>
</dbReference>
<dbReference type="GO" id="GO:0004553">
    <property type="term" value="F:hydrolase activity, hydrolyzing O-glycosyl compounds"/>
    <property type="evidence" value="ECO:0007669"/>
    <property type="project" value="InterPro"/>
</dbReference>
<protein>
    <submittedName>
        <fullName evidence="2">UDP-N-acetyl-D-glucosamine 2-epimerase</fullName>
    </submittedName>
</protein>
<reference evidence="2" key="1">
    <citation type="submission" date="2015-02" db="EMBL/GenBank/DDBJ databases">
        <title>A novel member of the family Ruminococcaceae isolated from human feces.</title>
        <authorList>
            <person name="Shkoporov A.N."/>
            <person name="Chaplin A.V."/>
            <person name="Motuzova O.V."/>
            <person name="Kafarskaia L.I."/>
            <person name="Khokhlova E.V."/>
            <person name="Efimov B.A."/>
        </authorList>
    </citation>
    <scope>NUCLEOTIDE SEQUENCE [LARGE SCALE GENOMIC DNA]</scope>
    <source>
        <strain evidence="2">585-1</strain>
    </source>
</reference>
<evidence type="ECO:0000313" key="3">
    <source>
        <dbReference type="Proteomes" id="UP000032483"/>
    </source>
</evidence>
<sequence>MTKKSLCVVTGTRAEYGLLRPVLQKLLQSDVIEPRLVVTGAHLAPEFGNTVSEIEADGMPIAARIPILKFGTGSPLATARTVSYTMERFTDYFSQNRPDAVLVLGDRYEIFAAGAAAALLEIPLAHISGGDVTAGAADDWFRHCLTKMASLHFPSCEVYARRLIRMGEDPAAVENVGGLGDENLRSLPLLSRAALAESIGFGLERPYALVTYHPETAGGASPAAQFDALCAALERCGLAAVFTKANADAGGADINARIDAVCAARPGQYVAFTSMGVLRYLSAMKYCAVVAGNSSSGVVETPSLGVPCVNVGDRQKGRLLSANIICCAADEASVYAALQKALSPAFAAQARQAKSPYNGGDTSGRIVRRLEAFVQSPSLGKPKLFYDGPVPGWEKEGSR</sequence>
<dbReference type="InterPro" id="IPR003331">
    <property type="entry name" value="UDP_GlcNAc_Epimerase_2_dom"/>
</dbReference>
<dbReference type="SUPFAM" id="SSF53756">
    <property type="entry name" value="UDP-Glycosyltransferase/glycogen phosphorylase"/>
    <property type="match status" value="1"/>
</dbReference>
<dbReference type="InterPro" id="IPR029767">
    <property type="entry name" value="WecB-like"/>
</dbReference>
<dbReference type="EMBL" id="JXXK01000004">
    <property type="protein sequence ID" value="KJF40746.1"/>
    <property type="molecule type" value="Genomic_DNA"/>
</dbReference>
<dbReference type="CDD" id="cd03786">
    <property type="entry name" value="GTB_UDP-GlcNAc_2-Epimerase"/>
    <property type="match status" value="1"/>
</dbReference>
<dbReference type="PATRIC" id="fig|1550024.3.peg.953"/>
<dbReference type="NCBIfam" id="TIGR03568">
    <property type="entry name" value="NeuC_NnaA"/>
    <property type="match status" value="1"/>
</dbReference>
<dbReference type="PANTHER" id="PTHR43174">
    <property type="entry name" value="UDP-N-ACETYLGLUCOSAMINE 2-EPIMERASE"/>
    <property type="match status" value="1"/>
</dbReference>
<comment type="caution">
    <text evidence="2">The sequence shown here is derived from an EMBL/GenBank/DDBJ whole genome shotgun (WGS) entry which is preliminary data.</text>
</comment>
<dbReference type="GO" id="GO:0006047">
    <property type="term" value="P:UDP-N-acetylglucosamine metabolic process"/>
    <property type="evidence" value="ECO:0007669"/>
    <property type="project" value="InterPro"/>
</dbReference>